<evidence type="ECO:0000313" key="3">
    <source>
        <dbReference type="EMBL" id="MBD1426430.1"/>
    </source>
</evidence>
<dbReference type="InterPro" id="IPR023856">
    <property type="entry name" value="Bdr"/>
</dbReference>
<dbReference type="SUPFAM" id="SSF51905">
    <property type="entry name" value="FAD/NAD(P)-binding domain"/>
    <property type="match status" value="1"/>
</dbReference>
<dbReference type="InterPro" id="IPR036188">
    <property type="entry name" value="FAD/NAD-bd_sf"/>
</dbReference>
<dbReference type="Gene3D" id="3.50.50.60">
    <property type="entry name" value="FAD/NAD(P)-binding domain"/>
    <property type="match status" value="1"/>
</dbReference>
<dbReference type="NCBIfam" id="TIGR04018">
    <property type="entry name" value="Bthiol_YpdA"/>
    <property type="match status" value="1"/>
</dbReference>
<keyword evidence="4" id="KW-1185">Reference proteome</keyword>
<dbReference type="InterPro" id="IPR050097">
    <property type="entry name" value="Ferredoxin-NADP_redctase_2"/>
</dbReference>
<evidence type="ECO:0000256" key="1">
    <source>
        <dbReference type="ARBA" id="ARBA00022630"/>
    </source>
</evidence>
<comment type="caution">
    <text evidence="3">The sequence shown here is derived from an EMBL/GenBank/DDBJ whole genome shotgun (WGS) entry which is preliminary data.</text>
</comment>
<dbReference type="PRINTS" id="PR00469">
    <property type="entry name" value="PNDRDTASEII"/>
</dbReference>
<evidence type="ECO:0000256" key="2">
    <source>
        <dbReference type="ARBA" id="ARBA00023002"/>
    </source>
</evidence>
<keyword evidence="2" id="KW-0560">Oxidoreductase</keyword>
<proteinExistence type="predicted"/>
<keyword evidence="1" id="KW-0285">Flavoprotein</keyword>
<sequence length="333" mass="37670">MDNHIDVLIIGAGPIGITCGIAAKKANLSHLIIEKGCLVNSLYNYPLNMTFFSSSERLEIGDTPFVTTLPKPKRAEALEYYRRINEKFDLNTQLFEEVIEIKKEADLFIVITNKKQYMARSIVVATGFYDVPMLLDIPGEHLPKVTHYYKDPHYYANQRVIVVGASNSSIDAALETYRKGAKVTLVIRGSEIGPRVKYWVRPDIENRIALGEIDVYYQSQLTEIKDDYVTIFTPQGPIELENDFVLALTGYRPNFDFLRRIGIDVPTEPPMIPTHNPETMETNIAGLYLAGVVCGGLNTHLWFIENSRVHADIIIQHILERMSSCCANLEEKS</sequence>
<accession>A0ABR7Y555</accession>
<gene>
    <name evidence="3" type="primary">ypdA</name>
    <name evidence="3" type="ORF">H8B17_12630</name>
</gene>
<dbReference type="EMBL" id="JACNYK010000003">
    <property type="protein sequence ID" value="MBD1426430.1"/>
    <property type="molecule type" value="Genomic_DNA"/>
</dbReference>
<organism evidence="3 4">
    <name type="scientific">Sphingobacterium arenae</name>
    <dbReference type="NCBI Taxonomy" id="1280598"/>
    <lineage>
        <taxon>Bacteria</taxon>
        <taxon>Pseudomonadati</taxon>
        <taxon>Bacteroidota</taxon>
        <taxon>Sphingobacteriia</taxon>
        <taxon>Sphingobacteriales</taxon>
        <taxon>Sphingobacteriaceae</taxon>
        <taxon>Sphingobacterium</taxon>
    </lineage>
</organism>
<evidence type="ECO:0000313" key="4">
    <source>
        <dbReference type="Proteomes" id="UP000606494"/>
    </source>
</evidence>
<name>A0ABR7Y555_9SPHI</name>
<dbReference type="PANTHER" id="PTHR48105">
    <property type="entry name" value="THIOREDOXIN REDUCTASE 1-RELATED-RELATED"/>
    <property type="match status" value="1"/>
</dbReference>
<reference evidence="3 4" key="1">
    <citation type="submission" date="2020-08" db="EMBL/GenBank/DDBJ databases">
        <title>Sphingobacterium sp. DN00404 isolated from aquaculture water.</title>
        <authorList>
            <person name="Zhang M."/>
        </authorList>
    </citation>
    <scope>NUCLEOTIDE SEQUENCE [LARGE SCALE GENOMIC DNA]</scope>
    <source>
        <strain evidence="3 4">KCTC 32294</strain>
    </source>
</reference>
<dbReference type="Proteomes" id="UP000606494">
    <property type="component" value="Unassembled WGS sequence"/>
</dbReference>
<protein>
    <submittedName>
        <fullName evidence="3">YpdA family putative bacillithiol disulfide reductase</fullName>
    </submittedName>
</protein>
<dbReference type="Pfam" id="PF13738">
    <property type="entry name" value="Pyr_redox_3"/>
    <property type="match status" value="1"/>
</dbReference>
<dbReference type="RefSeq" id="WP_190309590.1">
    <property type="nucleotide sequence ID" value="NZ_JACNYK010000003.1"/>
</dbReference>
<dbReference type="PRINTS" id="PR00368">
    <property type="entry name" value="FADPNR"/>
</dbReference>